<gene>
    <name evidence="3" type="ORF">GBAR_LOCUS31728</name>
</gene>
<organism evidence="3 4">
    <name type="scientific">Geodia barretti</name>
    <name type="common">Barrett's horny sponge</name>
    <dbReference type="NCBI Taxonomy" id="519541"/>
    <lineage>
        <taxon>Eukaryota</taxon>
        <taxon>Metazoa</taxon>
        <taxon>Porifera</taxon>
        <taxon>Demospongiae</taxon>
        <taxon>Heteroscleromorpha</taxon>
        <taxon>Tetractinellida</taxon>
        <taxon>Astrophorina</taxon>
        <taxon>Geodiidae</taxon>
        <taxon>Geodia</taxon>
    </lineage>
</organism>
<keyword evidence="1" id="KW-0812">Transmembrane</keyword>
<feature type="signal peptide" evidence="2">
    <location>
        <begin position="1"/>
        <end position="18"/>
    </location>
</feature>
<dbReference type="AlphaFoldDB" id="A0AA35XMT8"/>
<dbReference type="EMBL" id="CASHTH010004507">
    <property type="protein sequence ID" value="CAI8058360.1"/>
    <property type="molecule type" value="Genomic_DNA"/>
</dbReference>
<feature type="transmembrane region" description="Helical" evidence="1">
    <location>
        <begin position="194"/>
        <end position="214"/>
    </location>
</feature>
<keyword evidence="1" id="KW-0472">Membrane</keyword>
<proteinExistence type="predicted"/>
<comment type="caution">
    <text evidence="3">The sequence shown here is derived from an EMBL/GenBank/DDBJ whole genome shotgun (WGS) entry which is preliminary data.</text>
</comment>
<sequence length="270" mass="29602">MKSAVVVLLIAMSSLAESGCNTWYLVNKDGDCECGSDLSGRLKCNDCAPNKTVAITAGFCMTYDTTGLYARGENSSSLLIAGDCPYGTFSNTTSRKFTTLPTDPTQVNSSQCSPYNRRGLFCGECLVGFGPAAHSFDLHCSNCSHMSTATAISLYLVLELLPITVFFFVVLAFRPSLMTGPQLGYDMLLNSELLASWVVALSLIPHTLMLLWVLCHVLQRFKCLSRSVEAVQRQPLVQRLLSLTSGRVYALQQTEDESLDDEEETQPLLY</sequence>
<name>A0AA35XMT8_GEOBA</name>
<keyword evidence="2" id="KW-0732">Signal</keyword>
<evidence type="ECO:0000256" key="1">
    <source>
        <dbReference type="SAM" id="Phobius"/>
    </source>
</evidence>
<feature type="transmembrane region" description="Helical" evidence="1">
    <location>
        <begin position="152"/>
        <end position="173"/>
    </location>
</feature>
<accession>A0AA35XMT8</accession>
<evidence type="ECO:0000256" key="2">
    <source>
        <dbReference type="SAM" id="SignalP"/>
    </source>
</evidence>
<evidence type="ECO:0000313" key="3">
    <source>
        <dbReference type="EMBL" id="CAI8058360.1"/>
    </source>
</evidence>
<keyword evidence="4" id="KW-1185">Reference proteome</keyword>
<feature type="chain" id="PRO_5041244253" evidence="2">
    <location>
        <begin position="19"/>
        <end position="270"/>
    </location>
</feature>
<reference evidence="3" key="1">
    <citation type="submission" date="2023-03" db="EMBL/GenBank/DDBJ databases">
        <authorList>
            <person name="Steffen K."/>
            <person name="Cardenas P."/>
        </authorList>
    </citation>
    <scope>NUCLEOTIDE SEQUENCE</scope>
</reference>
<keyword evidence="1" id="KW-1133">Transmembrane helix</keyword>
<dbReference type="Proteomes" id="UP001174909">
    <property type="component" value="Unassembled WGS sequence"/>
</dbReference>
<evidence type="ECO:0000313" key="4">
    <source>
        <dbReference type="Proteomes" id="UP001174909"/>
    </source>
</evidence>
<protein>
    <submittedName>
        <fullName evidence="3">Uncharacterized protein</fullName>
    </submittedName>
</protein>